<comment type="caution">
    <text evidence="1">The sequence shown here is derived from an EMBL/GenBank/DDBJ whole genome shotgun (WGS) entry which is preliminary data.</text>
</comment>
<evidence type="ECO:0000313" key="2">
    <source>
        <dbReference type="Proteomes" id="UP000192511"/>
    </source>
</evidence>
<dbReference type="EMBL" id="NBTX02000004">
    <property type="protein sequence ID" value="PNL60292.1"/>
    <property type="molecule type" value="Genomic_DNA"/>
</dbReference>
<reference evidence="1" key="1">
    <citation type="submission" date="2017-12" db="EMBL/GenBank/DDBJ databases">
        <title>FDA dAtabase for Regulatory Grade micrObial Sequences (FDA-ARGOS): Supporting development and validation of Infectious Disease Dx tests.</title>
        <authorList>
            <person name="Kerrigan L."/>
            <person name="Tallon L.J."/>
            <person name="Sadzewicz L."/>
            <person name="Sengamalay N."/>
            <person name="Ott S."/>
            <person name="Godinez A."/>
            <person name="Nagaraj S."/>
            <person name="Vavikolanu K."/>
            <person name="Vyas G."/>
            <person name="Nadendla S."/>
            <person name="Aluvathingal J."/>
            <person name="Sichtig H."/>
        </authorList>
    </citation>
    <scope>NUCLEOTIDE SEQUENCE [LARGE SCALE GENOMIC DNA]</scope>
    <source>
        <strain evidence="1">FDAARGOS_200</strain>
    </source>
</reference>
<dbReference type="AlphaFoldDB" id="A0AAX0WPH9"/>
<protein>
    <submittedName>
        <fullName evidence="1">Uncharacterized protein</fullName>
    </submittedName>
</protein>
<name>A0AAX0WPH9_9GAMM</name>
<organism evidence="1 2">
    <name type="scientific">Legionella anisa</name>
    <dbReference type="NCBI Taxonomy" id="28082"/>
    <lineage>
        <taxon>Bacteria</taxon>
        <taxon>Pseudomonadati</taxon>
        <taxon>Pseudomonadota</taxon>
        <taxon>Gammaproteobacteria</taxon>
        <taxon>Legionellales</taxon>
        <taxon>Legionellaceae</taxon>
        <taxon>Legionella</taxon>
    </lineage>
</organism>
<gene>
    <name evidence="1" type="ORF">A6J39_003170</name>
</gene>
<dbReference type="Proteomes" id="UP000192511">
    <property type="component" value="Unassembled WGS sequence"/>
</dbReference>
<accession>A0AAX0WPH9</accession>
<evidence type="ECO:0000313" key="1">
    <source>
        <dbReference type="EMBL" id="PNL60292.1"/>
    </source>
</evidence>
<sequence>MFRKLEKTFDLQNFFNFSLIFNPSYLNSNNYENQNEAANPDNKYFSHEFYCEEGRIFETCRQPLYYPGMEGYQVRIRFHQEQYKHFKNMTVAHYATSYLYISKEEYLNNQEIYKEYYQHFLNVLKNKINQHNEDDFINQQINNMIRLIERPCLLHVLYLLKIGYKTTASNAYNVGHKGVWFESKNINFFFSLTGEVWENIPLPTYENINSNPYQKPTMLTPAEVAALGIDPSIFVNNAPEHHSTLGKLTVSEVKEAILYIESQIQLDPAIGLTLKNF</sequence>
<keyword evidence="2" id="KW-1185">Reference proteome</keyword>
<proteinExistence type="predicted"/>
<dbReference type="GeneID" id="98064663"/>
<dbReference type="RefSeq" id="WP_019234037.1">
    <property type="nucleotide sequence ID" value="NZ_CAAAHR010000002.1"/>
</dbReference>